<organism evidence="1 2">
    <name type="scientific">Plasmodiophora brassicae</name>
    <name type="common">Clubroot disease agent</name>
    <dbReference type="NCBI Taxonomy" id="37360"/>
    <lineage>
        <taxon>Eukaryota</taxon>
        <taxon>Sar</taxon>
        <taxon>Rhizaria</taxon>
        <taxon>Endomyxa</taxon>
        <taxon>Phytomyxea</taxon>
        <taxon>Plasmodiophorida</taxon>
        <taxon>Plasmodiophoridae</taxon>
        <taxon>Plasmodiophora</taxon>
    </lineage>
</organism>
<dbReference type="AlphaFoldDB" id="A0A0G4IV51"/>
<dbReference type="EMBL" id="CDSF01000090">
    <property type="protein sequence ID" value="CEO99145.1"/>
    <property type="molecule type" value="Genomic_DNA"/>
</dbReference>
<keyword evidence="2" id="KW-1185">Reference proteome</keyword>
<evidence type="ECO:0008006" key="3">
    <source>
        <dbReference type="Google" id="ProtNLM"/>
    </source>
</evidence>
<reference evidence="1 2" key="1">
    <citation type="submission" date="2015-02" db="EMBL/GenBank/DDBJ databases">
        <authorList>
            <person name="Chooi Y.-H."/>
        </authorList>
    </citation>
    <scope>NUCLEOTIDE SEQUENCE [LARGE SCALE GENOMIC DNA]</scope>
    <source>
        <strain evidence="1">E3</strain>
    </source>
</reference>
<accession>A0A0G4IV51</accession>
<proteinExistence type="predicted"/>
<name>A0A0G4IV51_PLABS</name>
<protein>
    <recommendedName>
        <fullName evidence="3">WH2 domain-containing protein</fullName>
    </recommendedName>
</protein>
<dbReference type="Proteomes" id="UP000039324">
    <property type="component" value="Unassembled WGS sequence"/>
</dbReference>
<gene>
    <name evidence="1" type="ORF">PBRA_001050</name>
</gene>
<evidence type="ECO:0000313" key="2">
    <source>
        <dbReference type="Proteomes" id="UP000039324"/>
    </source>
</evidence>
<sequence length="94" mass="10144">MPRPVVMSIENPKPKPGLLKEIQKGVPLKKSKAVPVEKNVVAEQIKLHTEVKQGVELNKVTPPNDDLPELIKEAYLAEKKASISEAAGAAPETA</sequence>
<evidence type="ECO:0000313" key="1">
    <source>
        <dbReference type="EMBL" id="CEO99145.1"/>
    </source>
</evidence>